<gene>
    <name evidence="1" type="ORF">MVEN_01080800</name>
</gene>
<accession>A0A8H6Y9B6</accession>
<name>A0A8H6Y9B6_9AGAR</name>
<reference evidence="1" key="1">
    <citation type="submission" date="2020-05" db="EMBL/GenBank/DDBJ databases">
        <title>Mycena genomes resolve the evolution of fungal bioluminescence.</title>
        <authorList>
            <person name="Tsai I.J."/>
        </authorList>
    </citation>
    <scope>NUCLEOTIDE SEQUENCE</scope>
    <source>
        <strain evidence="1">CCC161011</strain>
    </source>
</reference>
<organism evidence="1 2">
    <name type="scientific">Mycena venus</name>
    <dbReference type="NCBI Taxonomy" id="2733690"/>
    <lineage>
        <taxon>Eukaryota</taxon>
        <taxon>Fungi</taxon>
        <taxon>Dikarya</taxon>
        <taxon>Basidiomycota</taxon>
        <taxon>Agaricomycotina</taxon>
        <taxon>Agaricomycetes</taxon>
        <taxon>Agaricomycetidae</taxon>
        <taxon>Agaricales</taxon>
        <taxon>Marasmiineae</taxon>
        <taxon>Mycenaceae</taxon>
        <taxon>Mycena</taxon>
    </lineage>
</organism>
<dbReference type="EMBL" id="JACAZI010000008">
    <property type="protein sequence ID" value="KAF7353945.1"/>
    <property type="molecule type" value="Genomic_DNA"/>
</dbReference>
<dbReference type="AlphaFoldDB" id="A0A8H6Y9B6"/>
<evidence type="ECO:0000313" key="2">
    <source>
        <dbReference type="Proteomes" id="UP000620124"/>
    </source>
</evidence>
<sequence>MPAMASSLPEEIISEILSLVLDVPDAMFSDTSVTSPFVPGSSQVSASTILVVSKTWLRVATPLLYKTVVIRSKPQASALATAFKGQQNLGRYVKKLRLEGGFGKYMHPILKRSPNITDLFLSVQMWASDNVSGLVLDGLRNNCITRLFFAVAECIEKKWANLTILEISRVPSYGLEREQLRDAICASNTLEKLSLILQPHSSDYPYINEMADIPSLTTIEIHDKPRRKGWRGDFDIDDERATPRLRSLIRVTPEPSVQESIPVIPPPVNPNSGFRPMSSAPQSVVDLVWNHVFSFAMFAVEEKAPGKSSSWPERKNSDRLNILLVSTTFKRLALPYLYGYPIFLDDTKSGLLSDKKLQQFSERLCQDPSLGSHVRDLEIHLPPVNRRRKPKPPPDLILISIFRRTPGLQRLIGDGVVSMSWSTFAVLAEAAGQALLEVRGFSIEADGQQKQLYLPTVFDDLQSLQSFTWRTGSVIVSDPVQGSGNQGALPSLRFLHVESSGLLQALSGIALPSLRRVFLGAEVSDSTAFFNIHGPKITRVEMHDDFVITPEGISVFELCPALEHLTLQWTCDKKLKEEEIAPAPALAFPQQHHSLAKLVVQKIVQGKSLTTDMEEWRQFFDAAACEDFPALREVQILYDHFRWPTTEHAISRSLWVKTAERLLEERDIRLTNSEGLHWRPRLKGSRRA</sequence>
<evidence type="ECO:0000313" key="1">
    <source>
        <dbReference type="EMBL" id="KAF7353945.1"/>
    </source>
</evidence>
<dbReference type="Proteomes" id="UP000620124">
    <property type="component" value="Unassembled WGS sequence"/>
</dbReference>
<keyword evidence="2" id="KW-1185">Reference proteome</keyword>
<comment type="caution">
    <text evidence="1">The sequence shown here is derived from an EMBL/GenBank/DDBJ whole genome shotgun (WGS) entry which is preliminary data.</text>
</comment>
<protein>
    <submittedName>
        <fullName evidence="1">Uncharacterized protein</fullName>
    </submittedName>
</protein>
<proteinExistence type="predicted"/>
<dbReference type="OrthoDB" id="2908272at2759"/>